<dbReference type="Gene3D" id="2.60.40.10">
    <property type="entry name" value="Immunoglobulins"/>
    <property type="match status" value="1"/>
</dbReference>
<reference evidence="3" key="1">
    <citation type="submission" date="2024-07" db="EMBL/GenBank/DDBJ databases">
        <title>Two chromosome-level genome assemblies of Korean endemic species Abeliophyllum distichum and Forsythia ovata (Oleaceae).</title>
        <authorList>
            <person name="Jang H."/>
        </authorList>
    </citation>
    <scope>NUCLEOTIDE SEQUENCE [LARGE SCALE GENOMIC DNA]</scope>
</reference>
<organism evidence="2 3">
    <name type="scientific">Forsythia ovata</name>
    <dbReference type="NCBI Taxonomy" id="205694"/>
    <lineage>
        <taxon>Eukaryota</taxon>
        <taxon>Viridiplantae</taxon>
        <taxon>Streptophyta</taxon>
        <taxon>Embryophyta</taxon>
        <taxon>Tracheophyta</taxon>
        <taxon>Spermatophyta</taxon>
        <taxon>Magnoliopsida</taxon>
        <taxon>eudicotyledons</taxon>
        <taxon>Gunneridae</taxon>
        <taxon>Pentapetalae</taxon>
        <taxon>asterids</taxon>
        <taxon>lamiids</taxon>
        <taxon>Lamiales</taxon>
        <taxon>Oleaceae</taxon>
        <taxon>Forsythieae</taxon>
        <taxon>Forsythia</taxon>
    </lineage>
</organism>
<evidence type="ECO:0000313" key="3">
    <source>
        <dbReference type="Proteomes" id="UP001604277"/>
    </source>
</evidence>
<comment type="caution">
    <text evidence="2">The sequence shown here is derived from an EMBL/GenBank/DDBJ whole genome shotgun (WGS) entry which is preliminary data.</text>
</comment>
<name>A0ABD1TSC3_9LAMI</name>
<dbReference type="InterPro" id="IPR014756">
    <property type="entry name" value="Ig_E-set"/>
</dbReference>
<evidence type="ECO:0000313" key="2">
    <source>
        <dbReference type="EMBL" id="KAL2515632.1"/>
    </source>
</evidence>
<accession>A0ABD1TSC3</accession>
<keyword evidence="3" id="KW-1185">Reference proteome</keyword>
<dbReference type="PANTHER" id="PTHR23335:SF3">
    <property type="entry name" value="CALMODULIN-BINDING TRANSCRIPTION ACTIVATOR 5"/>
    <property type="match status" value="1"/>
</dbReference>
<dbReference type="InterPro" id="IPR013783">
    <property type="entry name" value="Ig-like_fold"/>
</dbReference>
<dbReference type="SUPFAM" id="SSF81296">
    <property type="entry name" value="E set domains"/>
    <property type="match status" value="1"/>
</dbReference>
<dbReference type="AlphaFoldDB" id="A0ABD1TSC3"/>
<evidence type="ECO:0000256" key="1">
    <source>
        <dbReference type="ARBA" id="ARBA00023043"/>
    </source>
</evidence>
<dbReference type="PANTHER" id="PTHR23335">
    <property type="entry name" value="CALMODULIN-BINDING TRANSCRIPTION ACTIVATOR CAMTA"/>
    <property type="match status" value="1"/>
</dbReference>
<dbReference type="EMBL" id="JBFOLJ010000008">
    <property type="protein sequence ID" value="KAL2515632.1"/>
    <property type="molecule type" value="Genomic_DNA"/>
</dbReference>
<proteinExistence type="predicted"/>
<dbReference type="Proteomes" id="UP001604277">
    <property type="component" value="Unassembled WGS sequence"/>
</dbReference>
<keyword evidence="1" id="KW-0040">ANK repeat</keyword>
<gene>
    <name evidence="2" type="ORF">Fot_29603</name>
</gene>
<sequence>MELERNLWKWSVFKSGRRLYLSGEGVSKFWQEGVAGSLATLVNSNSGSAVSDPSAHWPFSEESNSTVDRAYYSRLQLENNDSTTIKNHEQRLYEINTLEWDELVVPVDTNKPLTPQEARYQSFTHPINDNHGSSVLGQIFNITDVSPSWGLSNEETKILVVGFSMKDNYPLCESNALIVCGDSMVPALAVQSGVFRCSISPQSPGSVNLYLSFHGHTHIS</sequence>
<protein>
    <submittedName>
        <fullName evidence="2">Calmodulin-binding transcription activator 5-like</fullName>
    </submittedName>
</protein>